<dbReference type="PANTHER" id="PTHR21139">
    <property type="entry name" value="TRIOSEPHOSPHATE ISOMERASE"/>
    <property type="match status" value="1"/>
</dbReference>
<dbReference type="OrthoDB" id="9809429at2"/>
<dbReference type="RefSeq" id="WP_013975669.1">
    <property type="nucleotide sequence ID" value="NC_015735.1"/>
</dbReference>
<evidence type="ECO:0000256" key="11">
    <source>
        <dbReference type="ARBA" id="ARBA00023235"/>
    </source>
</evidence>
<feature type="binding site" evidence="13">
    <location>
        <position position="214"/>
    </location>
    <ligand>
        <name>substrate</name>
    </ligand>
</feature>
<comment type="pathway">
    <text evidence="2 13 14">Carbohydrate biosynthesis; gluconeogenesis.</text>
</comment>
<dbReference type="HOGENOM" id="CLU_024251_2_1_6"/>
<dbReference type="InterPro" id="IPR000652">
    <property type="entry name" value="Triosephosphate_isomerase"/>
</dbReference>
<dbReference type="eggNOG" id="COG0149">
    <property type="taxonomic scope" value="Bacteria"/>
</dbReference>
<evidence type="ECO:0000256" key="1">
    <source>
        <dbReference type="ARBA" id="ARBA00000474"/>
    </source>
</evidence>
<dbReference type="InterPro" id="IPR035990">
    <property type="entry name" value="TIM_sf"/>
</dbReference>
<keyword evidence="8 13" id="KW-0312">Gluconeogenesis</keyword>
<evidence type="ECO:0000313" key="15">
    <source>
        <dbReference type="EMBL" id="AEI74919.1"/>
    </source>
</evidence>
<dbReference type="Proteomes" id="UP000000504">
    <property type="component" value="Chromosome"/>
</dbReference>
<comment type="subcellular location">
    <subcellularLocation>
        <location evidence="13 14">Cytoplasm</location>
    </subcellularLocation>
</comment>
<dbReference type="EMBL" id="CP002243">
    <property type="protein sequence ID" value="AEI74919.1"/>
    <property type="molecule type" value="Genomic_DNA"/>
</dbReference>
<evidence type="ECO:0000313" key="16">
    <source>
        <dbReference type="Proteomes" id="UP000000504"/>
    </source>
</evidence>
<evidence type="ECO:0000256" key="5">
    <source>
        <dbReference type="ARBA" id="ARBA00011738"/>
    </source>
</evidence>
<keyword evidence="10 13" id="KW-0324">Glycolysis</keyword>
<dbReference type="KEGG" id="men:MEPCIT_279"/>
<comment type="pathway">
    <text evidence="13 14">Carbohydrate degradation; glycolysis; D-glyceraldehyde 3-phosphate from glycerone phosphate: step 1/1.</text>
</comment>
<feature type="active site" description="Electrophile" evidence="13">
    <location>
        <position position="97"/>
    </location>
</feature>
<evidence type="ECO:0000256" key="8">
    <source>
        <dbReference type="ARBA" id="ARBA00022432"/>
    </source>
</evidence>
<comment type="catalytic activity">
    <reaction evidence="1 13 14">
        <text>D-glyceraldehyde 3-phosphate = dihydroxyacetone phosphate</text>
        <dbReference type="Rhea" id="RHEA:18585"/>
        <dbReference type="ChEBI" id="CHEBI:57642"/>
        <dbReference type="ChEBI" id="CHEBI:59776"/>
        <dbReference type="EC" id="5.3.1.1"/>
    </reaction>
</comment>
<dbReference type="FunFam" id="3.20.20.70:FF:000020">
    <property type="entry name" value="Triosephosphate isomerase"/>
    <property type="match status" value="1"/>
</dbReference>
<accession>F7XXU3</accession>
<dbReference type="GO" id="GO:0006094">
    <property type="term" value="P:gluconeogenesis"/>
    <property type="evidence" value="ECO:0007669"/>
    <property type="project" value="UniProtKB-UniRule"/>
</dbReference>
<dbReference type="UniPathway" id="UPA00138"/>
<dbReference type="NCBIfam" id="TIGR00419">
    <property type="entry name" value="tim"/>
    <property type="match status" value="1"/>
</dbReference>
<dbReference type="InterPro" id="IPR013785">
    <property type="entry name" value="Aldolase_TIM"/>
</dbReference>
<evidence type="ECO:0000256" key="12">
    <source>
        <dbReference type="ARBA" id="ARBA00055680"/>
    </source>
</evidence>
<keyword evidence="9 13" id="KW-0963">Cytoplasm</keyword>
<feature type="binding site" evidence="13">
    <location>
        <position position="175"/>
    </location>
    <ligand>
        <name>substrate</name>
    </ligand>
</feature>
<evidence type="ECO:0000256" key="2">
    <source>
        <dbReference type="ARBA" id="ARBA00004742"/>
    </source>
</evidence>
<dbReference type="GO" id="GO:0046166">
    <property type="term" value="P:glyceraldehyde-3-phosphate biosynthetic process"/>
    <property type="evidence" value="ECO:0007669"/>
    <property type="project" value="TreeGrafter"/>
</dbReference>
<feature type="active site" description="Proton acceptor" evidence="13">
    <location>
        <position position="169"/>
    </location>
</feature>
<dbReference type="GO" id="GO:0006096">
    <property type="term" value="P:glycolytic process"/>
    <property type="evidence" value="ECO:0007669"/>
    <property type="project" value="UniProtKB-UniRule"/>
</dbReference>
<dbReference type="Pfam" id="PF00121">
    <property type="entry name" value="TIM"/>
    <property type="match status" value="1"/>
</dbReference>
<comment type="subunit">
    <text evidence="5 13 14">Homodimer.</text>
</comment>
<evidence type="ECO:0000256" key="7">
    <source>
        <dbReference type="ARBA" id="ARBA00019397"/>
    </source>
</evidence>
<reference key="1">
    <citation type="submission" date="2010-09" db="EMBL/GenBank/DDBJ databases">
        <title>An interdependent metabolic patchwork in the nested three-way symbiosis of mealybugs.</title>
        <authorList>
            <person name="McCutcheon J.P."/>
            <person name="von Dohlen C.D."/>
        </authorList>
    </citation>
    <scope>NUCLEOTIDE SEQUENCE</scope>
    <source>
        <strain>PCIT</strain>
    </source>
</reference>
<proteinExistence type="inferred from homology"/>
<dbReference type="PROSITE" id="PS51440">
    <property type="entry name" value="TIM_2"/>
    <property type="match status" value="1"/>
</dbReference>
<comment type="function">
    <text evidence="12 13">Involved in the gluconeogenesis. Catalyzes stereospecifically the conversion of dihydroxyacetone phosphate (DHAP) to D-glyceraldehyde-3-phosphate (G3P).</text>
</comment>
<dbReference type="PROSITE" id="PS00171">
    <property type="entry name" value="TIM_1"/>
    <property type="match status" value="1"/>
</dbReference>
<dbReference type="EC" id="5.3.1.1" evidence="6 13"/>
<gene>
    <name evidence="15" type="primary">tim</name>
    <name evidence="13" type="synonym">tpiA</name>
    <name evidence="15" type="ordered locus">MEPCIT_279</name>
</gene>
<dbReference type="PANTHER" id="PTHR21139:SF42">
    <property type="entry name" value="TRIOSEPHOSPHATE ISOMERASE"/>
    <property type="match status" value="1"/>
</dbReference>
<reference evidence="15 16" key="2">
    <citation type="journal article" date="2011" name="Curr. Biol.">
        <title>An interdependent metabolic patchwork in the nested symbiosis of mealybugs.</title>
        <authorList>
            <person name="McCutcheon J.P."/>
            <person name="von Dohlen C.D."/>
        </authorList>
    </citation>
    <scope>NUCLEOTIDE SEQUENCE [LARGE SCALE GENOMIC DNA]</scope>
    <source>
        <strain evidence="15 16">PCIT</strain>
    </source>
</reference>
<dbReference type="GO" id="GO:0019563">
    <property type="term" value="P:glycerol catabolic process"/>
    <property type="evidence" value="ECO:0007669"/>
    <property type="project" value="TreeGrafter"/>
</dbReference>
<dbReference type="GO" id="GO:0005829">
    <property type="term" value="C:cytosol"/>
    <property type="evidence" value="ECO:0007669"/>
    <property type="project" value="TreeGrafter"/>
</dbReference>
<dbReference type="UniPathway" id="UPA00109">
    <property type="reaction ID" value="UER00189"/>
</dbReference>
<comment type="pathway">
    <text evidence="3">Carbohydrate metabolism; erythritol degradation.</text>
</comment>
<keyword evidence="11 13" id="KW-0413">Isomerase</keyword>
<evidence type="ECO:0000256" key="10">
    <source>
        <dbReference type="ARBA" id="ARBA00023152"/>
    </source>
</evidence>
<dbReference type="GO" id="GO:0004807">
    <property type="term" value="F:triose-phosphate isomerase activity"/>
    <property type="evidence" value="ECO:0007669"/>
    <property type="project" value="UniProtKB-UniRule"/>
</dbReference>
<dbReference type="InterPro" id="IPR022896">
    <property type="entry name" value="TrioseP_Isoase_bac/euk"/>
</dbReference>
<dbReference type="SUPFAM" id="SSF51351">
    <property type="entry name" value="Triosephosphate isomerase (TIM)"/>
    <property type="match status" value="1"/>
</dbReference>
<evidence type="ECO:0000256" key="3">
    <source>
        <dbReference type="ARBA" id="ARBA00004939"/>
    </source>
</evidence>
<dbReference type="HAMAP" id="MF_00147_B">
    <property type="entry name" value="TIM_B"/>
    <property type="match status" value="1"/>
</dbReference>
<evidence type="ECO:0000256" key="6">
    <source>
        <dbReference type="ARBA" id="ARBA00011940"/>
    </source>
</evidence>
<evidence type="ECO:0000256" key="4">
    <source>
        <dbReference type="ARBA" id="ARBA00007422"/>
    </source>
</evidence>
<dbReference type="CDD" id="cd00311">
    <property type="entry name" value="TIM"/>
    <property type="match status" value="1"/>
</dbReference>
<feature type="binding site" evidence="13">
    <location>
        <begin position="9"/>
        <end position="11"/>
    </location>
    <ligand>
        <name>substrate</name>
    </ligand>
</feature>
<organism evidence="15 16">
    <name type="scientific">Moranella endobia (strain PCIT)</name>
    <dbReference type="NCBI Taxonomy" id="903503"/>
    <lineage>
        <taxon>Bacteria</taxon>
        <taxon>Pseudomonadati</taxon>
        <taxon>Pseudomonadota</taxon>
        <taxon>Gammaproteobacteria</taxon>
        <taxon>Enterobacterales</taxon>
        <taxon>Enterobacteriaceae</taxon>
        <taxon>Candidatus Moranella</taxon>
    </lineage>
</organism>
<name>F7XXU3_MOREP</name>
<comment type="similarity">
    <text evidence="4 13 14">Belongs to the triosephosphate isomerase family.</text>
</comment>
<feature type="binding site" evidence="13">
    <location>
        <begin position="235"/>
        <end position="236"/>
    </location>
    <ligand>
        <name>substrate</name>
    </ligand>
</feature>
<dbReference type="STRING" id="903503.MEPCIT_279"/>
<sequence length="264" mass="28280">MRHPLVIGNWKLNGSTEMVKELIVALCNKLSNVIGCDVVIAPPVVYLDLAKHHLGISNSNLTLGAQNVDTNIAGAFTGEVSASMLKDIGAKYIIIGHSERRTYHKESDDNIVKKFTVLKLTGLIPILCIGESEAENQDGKTESVCARQLDAVINHLGVQALENCVIAYEPIWAIGTGKSAKPTQVQAVHKFIRGYIAKHNVEIAENIIILYGGSVNPSNATELFTQLDIDGALVGGASLMADTFVLIVKAAAQAKQNLRSAALT</sequence>
<keyword evidence="16" id="KW-1185">Reference proteome</keyword>
<protein>
    <recommendedName>
        <fullName evidence="7 13">Triosephosphate isomerase</fullName>
        <shortName evidence="13">TIM</shortName>
        <shortName evidence="13">TPI</shortName>
        <ecNumber evidence="6 13">5.3.1.1</ecNumber>
    </recommendedName>
    <alternativeName>
        <fullName evidence="13">Triose-phosphate isomerase</fullName>
    </alternativeName>
</protein>
<dbReference type="Gene3D" id="3.20.20.70">
    <property type="entry name" value="Aldolase class I"/>
    <property type="match status" value="1"/>
</dbReference>
<dbReference type="InterPro" id="IPR020861">
    <property type="entry name" value="Triosephosphate_isomerase_AS"/>
</dbReference>
<evidence type="ECO:0000256" key="14">
    <source>
        <dbReference type="RuleBase" id="RU363013"/>
    </source>
</evidence>
<dbReference type="AlphaFoldDB" id="F7XXU3"/>
<evidence type="ECO:0000256" key="9">
    <source>
        <dbReference type="ARBA" id="ARBA00022490"/>
    </source>
</evidence>
<evidence type="ECO:0000256" key="13">
    <source>
        <dbReference type="HAMAP-Rule" id="MF_00147"/>
    </source>
</evidence>